<sequence>MGRGWFDFRSAPQKERDYREFTERVFEGGLPHKRQVRERLEQVLKQKDVTYEFVYYTALKDLLIRKPKMTADEGMAQVCGEIRVLKLDAAKKEALKQVLAEDFAGKLGSAGEQ</sequence>
<dbReference type="Proteomes" id="UP000886780">
    <property type="component" value="Unassembled WGS sequence"/>
</dbReference>
<gene>
    <name evidence="1" type="ORF">IAA28_08830</name>
</gene>
<evidence type="ECO:0000313" key="2">
    <source>
        <dbReference type="Proteomes" id="UP000886780"/>
    </source>
</evidence>
<organism evidence="1 2">
    <name type="scientific">Candidatus Lachnoclostridium stercoripullorum</name>
    <dbReference type="NCBI Taxonomy" id="2838635"/>
    <lineage>
        <taxon>Bacteria</taxon>
        <taxon>Bacillati</taxon>
        <taxon>Bacillota</taxon>
        <taxon>Clostridia</taxon>
        <taxon>Lachnospirales</taxon>
        <taxon>Lachnospiraceae</taxon>
    </lineage>
</organism>
<dbReference type="AlphaFoldDB" id="A0A9D1W6U6"/>
<comment type="caution">
    <text evidence="1">The sequence shown here is derived from an EMBL/GenBank/DDBJ whole genome shotgun (WGS) entry which is preliminary data.</text>
</comment>
<evidence type="ECO:0000313" key="1">
    <source>
        <dbReference type="EMBL" id="HIX52892.1"/>
    </source>
</evidence>
<reference evidence="1" key="1">
    <citation type="journal article" date="2021" name="PeerJ">
        <title>Extensive microbial diversity within the chicken gut microbiome revealed by metagenomics and culture.</title>
        <authorList>
            <person name="Gilroy R."/>
            <person name="Ravi A."/>
            <person name="Getino M."/>
            <person name="Pursley I."/>
            <person name="Horton D.L."/>
            <person name="Alikhan N.F."/>
            <person name="Baker D."/>
            <person name="Gharbi K."/>
            <person name="Hall N."/>
            <person name="Watson M."/>
            <person name="Adriaenssens E.M."/>
            <person name="Foster-Nyarko E."/>
            <person name="Jarju S."/>
            <person name="Secka A."/>
            <person name="Antonio M."/>
            <person name="Oren A."/>
            <person name="Chaudhuri R.R."/>
            <person name="La Ragione R."/>
            <person name="Hildebrand F."/>
            <person name="Pallen M.J."/>
        </authorList>
    </citation>
    <scope>NUCLEOTIDE SEQUENCE</scope>
    <source>
        <strain evidence="1">ChiGjej4B4-12881</strain>
    </source>
</reference>
<name>A0A9D1W6U6_9FIRM</name>
<accession>A0A9D1W6U6</accession>
<dbReference type="EMBL" id="DXEU01000157">
    <property type="protein sequence ID" value="HIX52892.1"/>
    <property type="molecule type" value="Genomic_DNA"/>
</dbReference>
<proteinExistence type="predicted"/>
<reference evidence="1" key="2">
    <citation type="submission" date="2021-04" db="EMBL/GenBank/DDBJ databases">
        <authorList>
            <person name="Gilroy R."/>
        </authorList>
    </citation>
    <scope>NUCLEOTIDE SEQUENCE</scope>
    <source>
        <strain evidence="1">ChiGjej4B4-12881</strain>
    </source>
</reference>
<protein>
    <submittedName>
        <fullName evidence="1">Uncharacterized protein</fullName>
    </submittedName>
</protein>